<dbReference type="AlphaFoldDB" id="A0A833S003"/>
<dbReference type="Proteomes" id="UP000704712">
    <property type="component" value="Unassembled WGS sequence"/>
</dbReference>
<evidence type="ECO:0000313" key="3">
    <source>
        <dbReference type="Proteomes" id="UP000602510"/>
    </source>
</evidence>
<dbReference type="EMBL" id="JAACNO010001405">
    <property type="protein sequence ID" value="KAF4140949.1"/>
    <property type="molecule type" value="Genomic_DNA"/>
</dbReference>
<dbReference type="Proteomes" id="UP000602510">
    <property type="component" value="Unassembled WGS sequence"/>
</dbReference>
<evidence type="ECO:0000313" key="2">
    <source>
        <dbReference type="EMBL" id="KAF4140949.1"/>
    </source>
</evidence>
<name>A0A833S003_PHYIN</name>
<comment type="caution">
    <text evidence="1">The sequence shown here is derived from an EMBL/GenBank/DDBJ whole genome shotgun (WGS) entry which is preliminary data.</text>
</comment>
<evidence type="ECO:0000313" key="1">
    <source>
        <dbReference type="EMBL" id="KAF4036657.1"/>
    </source>
</evidence>
<dbReference type="EMBL" id="WSZM01000264">
    <property type="protein sequence ID" value="KAF4036657.1"/>
    <property type="molecule type" value="Genomic_DNA"/>
</dbReference>
<reference evidence="1" key="1">
    <citation type="submission" date="2020-04" db="EMBL/GenBank/DDBJ databases">
        <title>Hybrid Assembly of Korean Phytophthora infestans isolates.</title>
        <authorList>
            <person name="Prokchorchik M."/>
            <person name="Lee Y."/>
            <person name="Seo J."/>
            <person name="Cho J.-H."/>
            <person name="Park Y.-E."/>
            <person name="Jang D.-C."/>
            <person name="Im J.-S."/>
            <person name="Choi J.-G."/>
            <person name="Park H.-J."/>
            <person name="Lee G.-B."/>
            <person name="Lee Y.-G."/>
            <person name="Hong S.-Y."/>
            <person name="Cho K."/>
            <person name="Sohn K.H."/>
        </authorList>
    </citation>
    <scope>NUCLEOTIDE SEQUENCE</scope>
    <source>
        <strain evidence="1">KR_1_A1</strain>
        <strain evidence="2">KR_2_A2</strain>
    </source>
</reference>
<sequence>MDVSTHGSYRAHCVGGRDRATCSTTIDDYIVAEPERARAVQLHGRCDNKRIIPLRLPGLLDVAAATTT</sequence>
<proteinExistence type="predicted"/>
<organism evidence="1 3">
    <name type="scientific">Phytophthora infestans</name>
    <name type="common">Potato late blight agent</name>
    <name type="synonym">Botrytis infestans</name>
    <dbReference type="NCBI Taxonomy" id="4787"/>
    <lineage>
        <taxon>Eukaryota</taxon>
        <taxon>Sar</taxon>
        <taxon>Stramenopiles</taxon>
        <taxon>Oomycota</taxon>
        <taxon>Peronosporomycetes</taxon>
        <taxon>Peronosporales</taxon>
        <taxon>Peronosporaceae</taxon>
        <taxon>Phytophthora</taxon>
    </lineage>
</organism>
<accession>A0A833S003</accession>
<gene>
    <name evidence="1" type="ORF">GN244_ATG11368</name>
    <name evidence="2" type="ORF">GN958_ATG09797</name>
</gene>
<keyword evidence="3" id="KW-1185">Reference proteome</keyword>
<protein>
    <submittedName>
        <fullName evidence="1">Uncharacterized protein</fullName>
    </submittedName>
</protein>